<evidence type="ECO:0000313" key="2">
    <source>
        <dbReference type="EMBL" id="CAI9261330.1"/>
    </source>
</evidence>
<feature type="region of interest" description="Disordered" evidence="1">
    <location>
        <begin position="126"/>
        <end position="145"/>
    </location>
</feature>
<reference evidence="2" key="1">
    <citation type="submission" date="2023-04" db="EMBL/GenBank/DDBJ databases">
        <authorList>
            <person name="Vijverberg K."/>
            <person name="Xiong W."/>
            <person name="Schranz E."/>
        </authorList>
    </citation>
    <scope>NUCLEOTIDE SEQUENCE</scope>
</reference>
<gene>
    <name evidence="2" type="ORF">LSALG_LOCUS2120</name>
</gene>
<evidence type="ECO:0000256" key="1">
    <source>
        <dbReference type="SAM" id="MobiDB-lite"/>
    </source>
</evidence>
<evidence type="ECO:0000313" key="3">
    <source>
        <dbReference type="Proteomes" id="UP001177003"/>
    </source>
</evidence>
<dbReference type="AlphaFoldDB" id="A0AA35Y1I8"/>
<keyword evidence="3" id="KW-1185">Reference proteome</keyword>
<name>A0AA35Y1I8_LACSI</name>
<proteinExistence type="predicted"/>
<accession>A0AA35Y1I8</accession>
<protein>
    <submittedName>
        <fullName evidence="2">Uncharacterized protein</fullName>
    </submittedName>
</protein>
<organism evidence="2 3">
    <name type="scientific">Lactuca saligna</name>
    <name type="common">Willowleaf lettuce</name>
    <dbReference type="NCBI Taxonomy" id="75948"/>
    <lineage>
        <taxon>Eukaryota</taxon>
        <taxon>Viridiplantae</taxon>
        <taxon>Streptophyta</taxon>
        <taxon>Embryophyta</taxon>
        <taxon>Tracheophyta</taxon>
        <taxon>Spermatophyta</taxon>
        <taxon>Magnoliopsida</taxon>
        <taxon>eudicotyledons</taxon>
        <taxon>Gunneridae</taxon>
        <taxon>Pentapetalae</taxon>
        <taxon>asterids</taxon>
        <taxon>campanulids</taxon>
        <taxon>Asterales</taxon>
        <taxon>Asteraceae</taxon>
        <taxon>Cichorioideae</taxon>
        <taxon>Cichorieae</taxon>
        <taxon>Lactucinae</taxon>
        <taxon>Lactuca</taxon>
    </lineage>
</organism>
<dbReference type="EMBL" id="OX465086">
    <property type="protein sequence ID" value="CAI9261330.1"/>
    <property type="molecule type" value="Genomic_DNA"/>
</dbReference>
<dbReference type="Proteomes" id="UP001177003">
    <property type="component" value="Chromosome 0"/>
</dbReference>
<sequence>MYKCVSGASKLIREYKKHPTSGARVITPEMQQTLDDADKAKKWGKPKHLKEEVNFSIPTPPPSPTSTSVPITTTPFPPPITTQSPPVTTRQPIFTETITTTTTGKPSVNVNGSYVGAKNSSFATTYTTSPISPQPQHSSEDPLSADGLDFDMFHYSAFSIQEYSDDDAPLTKRHLKYLQWNLDSLLASSTVSSSQAYSEASVKNMLNTLVTEHAANLQQANKSLILRMVKEHAANLQQANKAVESSTLSNQQATEKSDKLISDTKTFISELNTAAEANVVRENEAISKLNNSLRTE</sequence>
<feature type="compositionally biased region" description="Polar residues" evidence="1">
    <location>
        <begin position="126"/>
        <end position="137"/>
    </location>
</feature>